<evidence type="ECO:0000256" key="1">
    <source>
        <dbReference type="SAM" id="MobiDB-lite"/>
    </source>
</evidence>
<evidence type="ECO:0000313" key="4">
    <source>
        <dbReference type="Proteomes" id="UP000774804"/>
    </source>
</evidence>
<feature type="region of interest" description="Disordered" evidence="1">
    <location>
        <begin position="171"/>
        <end position="213"/>
    </location>
</feature>
<dbReference type="PANTHER" id="PTHR15967:SF0">
    <property type="entry name" value="E2F-ASSOCIATED PHOSPHOPROTEIN"/>
    <property type="match status" value="1"/>
</dbReference>
<evidence type="ECO:0008006" key="5">
    <source>
        <dbReference type="Google" id="ProtNLM"/>
    </source>
</evidence>
<name>A0A8T1BFW9_9STRA</name>
<dbReference type="InterPro" id="IPR019370">
    <property type="entry name" value="E2F-assoc_phosphoprotein"/>
</dbReference>
<proteinExistence type="predicted"/>
<dbReference type="EMBL" id="RCMK01000642">
    <property type="protein sequence ID" value="KAG2917910.1"/>
    <property type="molecule type" value="Genomic_DNA"/>
</dbReference>
<dbReference type="AlphaFoldDB" id="A0A8T1BFW9"/>
<comment type="caution">
    <text evidence="2">The sequence shown here is derived from an EMBL/GenBank/DDBJ whole genome shotgun (WGS) entry which is preliminary data.</text>
</comment>
<feature type="region of interest" description="Disordered" evidence="1">
    <location>
        <begin position="32"/>
        <end position="51"/>
    </location>
</feature>
<dbReference type="VEuPathDB" id="FungiDB:PC110_g17599"/>
<feature type="compositionally biased region" description="Basic and acidic residues" evidence="1">
    <location>
        <begin position="176"/>
        <end position="189"/>
    </location>
</feature>
<dbReference type="Pfam" id="PF10238">
    <property type="entry name" value="Eapp_C"/>
    <property type="match status" value="1"/>
</dbReference>
<sequence length="420" mass="45839">MHQSRRHGADDVSFSAYSVDTEDYFAFLPSDESMSDVEDAPAPPAAAKTRDPVEELATVFASSSSITSSKILTPIGSLNGGKTTHKGVKKTREQVKAPTRGVFVLGGGEELRVSPRALELHNTRRTQLQAALDAATGGDVSDGDYGEAPFRFKTHHKKVVTFAKEMEVSGASPAKVTERVEGNAPEKKSLGRRRPTAEIEGEYDEDDEESEMVEPDPLYDEQLDDADEQWVQTNMRGARASKPETDATLCCPCCFVTVCMVCERHATYTNQYRATAAVNCRVKRDEILTYTSGEGSQVSAALPFHKRQNLAGSNKATSSGQQIARLLQEDEFYPVACSDCGTMEHTMRSKDCLWTRCQVFASAKHGRSSGIFSAAPTNTAMKIPSKGEEGEYQSSKLTSVTFALKSAADAQKQYVVVHTF</sequence>
<dbReference type="Proteomes" id="UP000736787">
    <property type="component" value="Unassembled WGS sequence"/>
</dbReference>
<dbReference type="GO" id="GO:0005634">
    <property type="term" value="C:nucleus"/>
    <property type="evidence" value="ECO:0007669"/>
    <property type="project" value="TreeGrafter"/>
</dbReference>
<feature type="region of interest" description="Disordered" evidence="1">
    <location>
        <begin position="71"/>
        <end position="94"/>
    </location>
</feature>
<protein>
    <recommendedName>
        <fullName evidence="5">E2F-associated phosphoprotein</fullName>
    </recommendedName>
</protein>
<evidence type="ECO:0000313" key="3">
    <source>
        <dbReference type="EMBL" id="KAG2917910.1"/>
    </source>
</evidence>
<dbReference type="Proteomes" id="UP000774804">
    <property type="component" value="Unassembled WGS sequence"/>
</dbReference>
<accession>A0A8T1BFW9</accession>
<organism evidence="2 4">
    <name type="scientific">Phytophthora cactorum</name>
    <dbReference type="NCBI Taxonomy" id="29920"/>
    <lineage>
        <taxon>Eukaryota</taxon>
        <taxon>Sar</taxon>
        <taxon>Stramenopiles</taxon>
        <taxon>Oomycota</taxon>
        <taxon>Peronosporomycetes</taxon>
        <taxon>Peronosporales</taxon>
        <taxon>Peronosporaceae</taxon>
        <taxon>Phytophthora</taxon>
    </lineage>
</organism>
<dbReference type="EMBL" id="RCMI01000647">
    <property type="protein sequence ID" value="KAG2902193.1"/>
    <property type="molecule type" value="Genomic_DNA"/>
</dbReference>
<feature type="compositionally biased region" description="Acidic residues" evidence="1">
    <location>
        <begin position="199"/>
        <end position="213"/>
    </location>
</feature>
<gene>
    <name evidence="2" type="ORF">PC115_g15665</name>
    <name evidence="3" type="ORF">PC117_g17249</name>
</gene>
<evidence type="ECO:0000313" key="2">
    <source>
        <dbReference type="EMBL" id="KAG2902193.1"/>
    </source>
</evidence>
<dbReference type="PANTHER" id="PTHR15967">
    <property type="entry name" value="E2F-ASSOCIATED PHOSPHOPROTEIN"/>
    <property type="match status" value="1"/>
</dbReference>
<reference evidence="2" key="1">
    <citation type="submission" date="2018-10" db="EMBL/GenBank/DDBJ databases">
        <title>Effector identification in a new, highly contiguous assembly of the strawberry crown rot pathogen Phytophthora cactorum.</title>
        <authorList>
            <person name="Armitage A.D."/>
            <person name="Nellist C.F."/>
            <person name="Bates H."/>
            <person name="Vickerstaff R.J."/>
            <person name="Harrison R.J."/>
        </authorList>
    </citation>
    <scope>NUCLEOTIDE SEQUENCE</scope>
    <source>
        <strain evidence="2">4032</strain>
        <strain evidence="3">4040</strain>
    </source>
</reference>